<feature type="region of interest" description="Disordered" evidence="6">
    <location>
        <begin position="532"/>
        <end position="570"/>
    </location>
</feature>
<evidence type="ECO:0000313" key="8">
    <source>
        <dbReference type="Proteomes" id="UP000315947"/>
    </source>
</evidence>
<gene>
    <name evidence="7" type="ORF">FM037_22240</name>
</gene>
<dbReference type="SUPFAM" id="SSF50630">
    <property type="entry name" value="Acid proteases"/>
    <property type="match status" value="1"/>
</dbReference>
<evidence type="ECO:0000313" key="7">
    <source>
        <dbReference type="EMBL" id="QDO85475.1"/>
    </source>
</evidence>
<evidence type="ECO:0000256" key="1">
    <source>
        <dbReference type="ARBA" id="ARBA00022670"/>
    </source>
</evidence>
<feature type="region of interest" description="Disordered" evidence="6">
    <location>
        <begin position="1"/>
        <end position="46"/>
    </location>
</feature>
<keyword evidence="4" id="KW-0378">Hydrolase</keyword>
<dbReference type="Gene3D" id="2.40.70.10">
    <property type="entry name" value="Acid Proteases"/>
    <property type="match status" value="2"/>
</dbReference>
<keyword evidence="3" id="KW-0064">Aspartyl protease</keyword>
<feature type="compositionally biased region" description="Polar residues" evidence="6">
    <location>
        <begin position="532"/>
        <end position="544"/>
    </location>
</feature>
<name>A0ABX5X2A2_9GAMM</name>
<evidence type="ECO:0000256" key="2">
    <source>
        <dbReference type="ARBA" id="ARBA00022729"/>
    </source>
</evidence>
<keyword evidence="1" id="KW-0645">Protease</keyword>
<keyword evidence="2" id="KW-0732">Signal</keyword>
<sequence length="644" mass="70743">MSASLSTETDNSTNPKADTSSSMANAKIEQDAKIEQGTQTKQEPVQPRTLKVPITNVYAMGGYCAQLRIGANKEPVNLILDTGSSTLVVSSSDYVEEDDSALIATSFAQEVLYGAGGWDGPVIHTRVGIREDAIDYDLSNGYQLESLTSSNQPIVLDSCPIAIVSSIAQEGTFLDADGILGLAYHQLNKSYDLKGYFEQYNITPALTYPWPFDDEISICETDYQPNVQTALSGSDETALSGTCKESALSGSNNETLSGSCKEHFTSHDLRKFKKFLKQQPTQDVVPYFTNLTQHGLTANKFAFYSRRSSVHVASSTLEEPTSANNDNQENKTGHKNKFKQLAQDPLNQGWLILGGGEEHTELYEGEFKTISVVEDKYYNVNLISIQVGDQPEIDSQLTDELEQEQENSLERSLNEDSPELAEGADNGNNEHSPERNKELALLSAIGLNKEMRGRSNAIVDTGVSGIVFTKYLYKAMIESFTAINPKFAELIAPFKEIAHQYQGIDQSKLNLSEWPTLTLSFLGESHHTDVTASSKESALSSTNKELSDSNKEPALSGSNRTALSGTSKESACGGSLLKVHITIKPEHYWQINTPSEGKACFKILSQLPGWPNQSLLGLPLMNDYYLIFDRSAHETGVIRFAKRK</sequence>
<dbReference type="PANTHER" id="PTHR47965">
    <property type="entry name" value="ASPARTYL PROTEASE-RELATED"/>
    <property type="match status" value="1"/>
</dbReference>
<dbReference type="PANTHER" id="PTHR47965:SF12">
    <property type="entry name" value="ASPARTIC PROTEINASE 3-RELATED"/>
    <property type="match status" value="1"/>
</dbReference>
<evidence type="ECO:0000256" key="6">
    <source>
        <dbReference type="SAM" id="MobiDB-lite"/>
    </source>
</evidence>
<evidence type="ECO:0008006" key="9">
    <source>
        <dbReference type="Google" id="ProtNLM"/>
    </source>
</evidence>
<organism evidence="7 8">
    <name type="scientific">Shewanella psychropiezotolerans</name>
    <dbReference type="NCBI Taxonomy" id="2593655"/>
    <lineage>
        <taxon>Bacteria</taxon>
        <taxon>Pseudomonadati</taxon>
        <taxon>Pseudomonadota</taxon>
        <taxon>Gammaproteobacteria</taxon>
        <taxon>Alteromonadales</taxon>
        <taxon>Shewanellaceae</taxon>
        <taxon>Shewanella</taxon>
    </lineage>
</organism>
<feature type="compositionally biased region" description="Polar residues" evidence="6">
    <location>
        <begin position="1"/>
        <end position="24"/>
    </location>
</feature>
<proteinExistence type="predicted"/>
<reference evidence="7 8" key="1">
    <citation type="submission" date="2019-07" db="EMBL/GenBank/DDBJ databases">
        <title>Shewanella sp. YLB-06 whole genomic sequence.</title>
        <authorList>
            <person name="Yu L."/>
        </authorList>
    </citation>
    <scope>NUCLEOTIDE SEQUENCE [LARGE SCALE GENOMIC DNA]</scope>
    <source>
        <strain evidence="7 8">YLB-06</strain>
    </source>
</reference>
<protein>
    <recommendedName>
        <fullName evidence="9">Peptidase A1 domain-containing protein</fullName>
    </recommendedName>
</protein>
<dbReference type="RefSeq" id="WP_144047797.1">
    <property type="nucleotide sequence ID" value="NZ_CP041614.1"/>
</dbReference>
<dbReference type="Proteomes" id="UP000315947">
    <property type="component" value="Chromosome"/>
</dbReference>
<keyword evidence="8" id="KW-1185">Reference proteome</keyword>
<keyword evidence="5" id="KW-0865">Zymogen</keyword>
<feature type="region of interest" description="Disordered" evidence="6">
    <location>
        <begin position="396"/>
        <end position="435"/>
    </location>
</feature>
<evidence type="ECO:0000256" key="4">
    <source>
        <dbReference type="ARBA" id="ARBA00022801"/>
    </source>
</evidence>
<evidence type="ECO:0000256" key="5">
    <source>
        <dbReference type="ARBA" id="ARBA00023145"/>
    </source>
</evidence>
<dbReference type="InterPro" id="IPR021109">
    <property type="entry name" value="Peptidase_aspartic_dom_sf"/>
</dbReference>
<feature type="compositionally biased region" description="Polar residues" evidence="6">
    <location>
        <begin position="556"/>
        <end position="569"/>
    </location>
</feature>
<dbReference type="InterPro" id="IPR001461">
    <property type="entry name" value="Aspartic_peptidase_A1"/>
</dbReference>
<evidence type="ECO:0000256" key="3">
    <source>
        <dbReference type="ARBA" id="ARBA00022750"/>
    </source>
</evidence>
<dbReference type="InterPro" id="IPR001969">
    <property type="entry name" value="Aspartic_peptidase_AS"/>
</dbReference>
<feature type="compositionally biased region" description="Acidic residues" evidence="6">
    <location>
        <begin position="397"/>
        <end position="407"/>
    </location>
</feature>
<dbReference type="EMBL" id="CP041614">
    <property type="protein sequence ID" value="QDO85475.1"/>
    <property type="molecule type" value="Genomic_DNA"/>
</dbReference>
<dbReference type="PROSITE" id="PS00141">
    <property type="entry name" value="ASP_PROTEASE"/>
    <property type="match status" value="1"/>
</dbReference>
<accession>A0ABX5X2A2</accession>